<sequence>MSKLSRMLIAASIATLSAAALPAYAQTMHFNEGSATPNDAPQAKPVVHHRKKAKKHHHRRIPSSAANTNAAQRP</sequence>
<gene>
    <name evidence="3" type="ORF">SAMN05216551_114138</name>
</gene>
<keyword evidence="4" id="KW-1185">Reference proteome</keyword>
<feature type="compositionally biased region" description="Basic residues" evidence="1">
    <location>
        <begin position="46"/>
        <end position="61"/>
    </location>
</feature>
<name>A0A1H2PV07_9BURK</name>
<dbReference type="EMBL" id="FNLO01000014">
    <property type="protein sequence ID" value="SDV51037.1"/>
    <property type="molecule type" value="Genomic_DNA"/>
</dbReference>
<feature type="signal peptide" evidence="2">
    <location>
        <begin position="1"/>
        <end position="25"/>
    </location>
</feature>
<proteinExistence type="predicted"/>
<evidence type="ECO:0000256" key="1">
    <source>
        <dbReference type="SAM" id="MobiDB-lite"/>
    </source>
</evidence>
<feature type="compositionally biased region" description="Polar residues" evidence="1">
    <location>
        <begin position="64"/>
        <end position="74"/>
    </location>
</feature>
<protein>
    <submittedName>
        <fullName evidence="3">Uncharacterized protein</fullName>
    </submittedName>
</protein>
<organism evidence="3 4">
    <name type="scientific">Chitinasiproducens palmae</name>
    <dbReference type="NCBI Taxonomy" id="1770053"/>
    <lineage>
        <taxon>Bacteria</taxon>
        <taxon>Pseudomonadati</taxon>
        <taxon>Pseudomonadota</taxon>
        <taxon>Betaproteobacteria</taxon>
        <taxon>Burkholderiales</taxon>
        <taxon>Burkholderiaceae</taxon>
        <taxon>Chitinasiproducens</taxon>
    </lineage>
</organism>
<evidence type="ECO:0000313" key="3">
    <source>
        <dbReference type="EMBL" id="SDV51037.1"/>
    </source>
</evidence>
<reference evidence="4" key="1">
    <citation type="submission" date="2016-09" db="EMBL/GenBank/DDBJ databases">
        <authorList>
            <person name="Varghese N."/>
            <person name="Submissions S."/>
        </authorList>
    </citation>
    <scope>NUCLEOTIDE SEQUENCE [LARGE SCALE GENOMIC DNA]</scope>
    <source>
        <strain evidence="4">JS23</strain>
    </source>
</reference>
<evidence type="ECO:0000256" key="2">
    <source>
        <dbReference type="SAM" id="SignalP"/>
    </source>
</evidence>
<dbReference type="RefSeq" id="WP_139169776.1">
    <property type="nucleotide sequence ID" value="NZ_FNLO01000014.1"/>
</dbReference>
<dbReference type="AlphaFoldDB" id="A0A1H2PV07"/>
<evidence type="ECO:0000313" key="4">
    <source>
        <dbReference type="Proteomes" id="UP000243719"/>
    </source>
</evidence>
<feature type="region of interest" description="Disordered" evidence="1">
    <location>
        <begin position="31"/>
        <end position="74"/>
    </location>
</feature>
<dbReference type="Proteomes" id="UP000243719">
    <property type="component" value="Unassembled WGS sequence"/>
</dbReference>
<accession>A0A1H2PV07</accession>
<keyword evidence="2" id="KW-0732">Signal</keyword>
<feature type="chain" id="PRO_5017474246" evidence="2">
    <location>
        <begin position="26"/>
        <end position="74"/>
    </location>
</feature>